<feature type="transmembrane region" description="Helical" evidence="1">
    <location>
        <begin position="41"/>
        <end position="61"/>
    </location>
</feature>
<organism evidence="2 3">
    <name type="scientific">Enterococcus durans</name>
    <dbReference type="NCBI Taxonomy" id="53345"/>
    <lineage>
        <taxon>Bacteria</taxon>
        <taxon>Bacillati</taxon>
        <taxon>Bacillota</taxon>
        <taxon>Bacilli</taxon>
        <taxon>Lactobacillales</taxon>
        <taxon>Enterococcaceae</taxon>
        <taxon>Enterococcus</taxon>
    </lineage>
</organism>
<keyword evidence="1" id="KW-0812">Transmembrane</keyword>
<evidence type="ECO:0000313" key="2">
    <source>
        <dbReference type="EMBL" id="STP28854.1"/>
    </source>
</evidence>
<gene>
    <name evidence="2" type="ORF">NCTC8129_01038</name>
</gene>
<reference evidence="2 3" key="1">
    <citation type="submission" date="2018-06" db="EMBL/GenBank/DDBJ databases">
        <authorList>
            <consortium name="Pathogen Informatics"/>
            <person name="Doyle S."/>
        </authorList>
    </citation>
    <scope>NUCLEOTIDE SEQUENCE [LARGE SCALE GENOMIC DNA]</scope>
    <source>
        <strain evidence="2 3">NCTC8129</strain>
    </source>
</reference>
<keyword evidence="1" id="KW-0472">Membrane</keyword>
<keyword evidence="1" id="KW-1133">Transmembrane helix</keyword>
<dbReference type="EMBL" id="UGIF01000002">
    <property type="protein sequence ID" value="STP28854.1"/>
    <property type="molecule type" value="Genomic_DNA"/>
</dbReference>
<sequence length="63" mass="7206">MLKIFNKEFNISNILSLVILIMGILILSLQAYFYFKHSSQFVDGVTLIGIGILCLGYYNLFIK</sequence>
<dbReference type="Proteomes" id="UP000254070">
    <property type="component" value="Unassembled WGS sequence"/>
</dbReference>
<evidence type="ECO:0000313" key="3">
    <source>
        <dbReference type="Proteomes" id="UP000254070"/>
    </source>
</evidence>
<accession>A0A377KKD6</accession>
<name>A0A377KKD6_9ENTE</name>
<evidence type="ECO:0000256" key="1">
    <source>
        <dbReference type="SAM" id="Phobius"/>
    </source>
</evidence>
<dbReference type="AlphaFoldDB" id="A0A377KKD6"/>
<feature type="transmembrane region" description="Helical" evidence="1">
    <location>
        <begin position="12"/>
        <end position="35"/>
    </location>
</feature>
<proteinExistence type="predicted"/>
<protein>
    <submittedName>
        <fullName evidence="2">Uncharacterized protein</fullName>
    </submittedName>
</protein>